<keyword evidence="4" id="KW-1185">Reference proteome</keyword>
<keyword evidence="1" id="KW-0479">Metal-binding</keyword>
<dbReference type="CDD" id="cd03416">
    <property type="entry name" value="CbiX_SirB_N"/>
    <property type="match status" value="1"/>
</dbReference>
<accession>A0ABV8BBZ4</accession>
<gene>
    <name evidence="3" type="ORF">ACFOU2_25885</name>
</gene>
<dbReference type="Gene3D" id="3.40.50.1400">
    <property type="match status" value="2"/>
</dbReference>
<dbReference type="InterPro" id="IPR002762">
    <property type="entry name" value="CbiX-like"/>
</dbReference>
<dbReference type="CDD" id="cd03414">
    <property type="entry name" value="CbiX_SirB_C"/>
    <property type="match status" value="1"/>
</dbReference>
<evidence type="ECO:0000256" key="1">
    <source>
        <dbReference type="ARBA" id="ARBA00022723"/>
    </source>
</evidence>
<dbReference type="PANTHER" id="PTHR33542:SF3">
    <property type="entry name" value="SIROHYDROCHLORIN FERROCHELATASE, CHLOROPLASTIC"/>
    <property type="match status" value="1"/>
</dbReference>
<protein>
    <submittedName>
        <fullName evidence="3">Sirohydrochlorin chelatase</fullName>
    </submittedName>
</protein>
<name>A0ABV8BBZ4_9BACI</name>
<dbReference type="RefSeq" id="WP_377919159.1">
    <property type="nucleotide sequence ID" value="NZ_JBHRZT010000073.1"/>
</dbReference>
<dbReference type="EMBL" id="JBHRZT010000073">
    <property type="protein sequence ID" value="MFC3886746.1"/>
    <property type="molecule type" value="Genomic_DNA"/>
</dbReference>
<reference evidence="4" key="1">
    <citation type="journal article" date="2019" name="Int. J. Syst. Evol. Microbiol.">
        <title>The Global Catalogue of Microorganisms (GCM) 10K type strain sequencing project: providing services to taxonomists for standard genome sequencing and annotation.</title>
        <authorList>
            <consortium name="The Broad Institute Genomics Platform"/>
            <consortium name="The Broad Institute Genome Sequencing Center for Infectious Disease"/>
            <person name="Wu L."/>
            <person name="Ma J."/>
        </authorList>
    </citation>
    <scope>NUCLEOTIDE SEQUENCE [LARGE SCALE GENOMIC DNA]</scope>
    <source>
        <strain evidence="4">CCUG 61889</strain>
    </source>
</reference>
<comment type="caution">
    <text evidence="3">The sequence shown here is derived from an EMBL/GenBank/DDBJ whole genome shotgun (WGS) entry which is preliminary data.</text>
</comment>
<dbReference type="SUPFAM" id="SSF53800">
    <property type="entry name" value="Chelatase"/>
    <property type="match status" value="1"/>
</dbReference>
<dbReference type="Proteomes" id="UP001595752">
    <property type="component" value="Unassembled WGS sequence"/>
</dbReference>
<evidence type="ECO:0000256" key="2">
    <source>
        <dbReference type="ARBA" id="ARBA00023239"/>
    </source>
</evidence>
<keyword evidence="2" id="KW-0456">Lyase</keyword>
<evidence type="ECO:0000313" key="4">
    <source>
        <dbReference type="Proteomes" id="UP001595752"/>
    </source>
</evidence>
<dbReference type="PANTHER" id="PTHR33542">
    <property type="entry name" value="SIROHYDROCHLORIN FERROCHELATASE, CHLOROPLASTIC"/>
    <property type="match status" value="1"/>
</dbReference>
<proteinExistence type="predicted"/>
<dbReference type="InterPro" id="IPR050963">
    <property type="entry name" value="Sirohydro_Cobaltochel/CbiX"/>
</dbReference>
<dbReference type="Pfam" id="PF01903">
    <property type="entry name" value="CbiX"/>
    <property type="match status" value="2"/>
</dbReference>
<evidence type="ECO:0000313" key="3">
    <source>
        <dbReference type="EMBL" id="MFC3886746.1"/>
    </source>
</evidence>
<sequence length="259" mass="29502">MEAVLYICHGSRMKKACEEARAFVEACMERVPLPIQEFSFLELAEPAIEQGFRRCVEQGATKIYAVPVLLLTAAHAKHDIPEVLTKLHTQYPHVDIVYGRPFGVHESISDILYERILETKVSLDQDSLVLLVGRGSSDPDVKRDLGDIASLFKKKYQLKRVEICFLTAADPIFEDVLEEVKGFSYSKVFIIPYLLFTGLLMKRIEKAVRTVENEGHQQFILTHYLEYHPHLQDVLIKRVEELMHFPSGEGDGLTCIPLC</sequence>
<organism evidence="3 4">
    <name type="scientific">Bacillus songklensis</name>
    <dbReference type="NCBI Taxonomy" id="1069116"/>
    <lineage>
        <taxon>Bacteria</taxon>
        <taxon>Bacillati</taxon>
        <taxon>Bacillota</taxon>
        <taxon>Bacilli</taxon>
        <taxon>Bacillales</taxon>
        <taxon>Bacillaceae</taxon>
        <taxon>Bacillus</taxon>
    </lineage>
</organism>